<name>A0A8J3GDL6_9BACT</name>
<reference evidence="1" key="2">
    <citation type="submission" date="2020-09" db="EMBL/GenBank/DDBJ databases">
        <authorList>
            <person name="Sun Q."/>
            <person name="Kim S."/>
        </authorList>
    </citation>
    <scope>NUCLEOTIDE SEQUENCE</scope>
    <source>
        <strain evidence="1">KCTC 12870</strain>
    </source>
</reference>
<accession>A0A8J3GDL6</accession>
<dbReference type="AlphaFoldDB" id="A0A8J3GDL6"/>
<protein>
    <submittedName>
        <fullName evidence="1">Uncharacterized protein</fullName>
    </submittedName>
</protein>
<dbReference type="RefSeq" id="WP_189514429.1">
    <property type="nucleotide sequence ID" value="NZ_BMXG01000010.1"/>
</dbReference>
<dbReference type="Proteomes" id="UP000642829">
    <property type="component" value="Unassembled WGS sequence"/>
</dbReference>
<evidence type="ECO:0000313" key="2">
    <source>
        <dbReference type="Proteomes" id="UP000642829"/>
    </source>
</evidence>
<dbReference type="EMBL" id="BMXG01000010">
    <property type="protein sequence ID" value="GHC02494.1"/>
    <property type="molecule type" value="Genomic_DNA"/>
</dbReference>
<comment type="caution">
    <text evidence="1">The sequence shown here is derived from an EMBL/GenBank/DDBJ whole genome shotgun (WGS) entry which is preliminary data.</text>
</comment>
<reference evidence="1" key="1">
    <citation type="journal article" date="2014" name="Int. J. Syst. Evol. Microbiol.">
        <title>Complete genome sequence of Corynebacterium casei LMG S-19264T (=DSM 44701T), isolated from a smear-ripened cheese.</title>
        <authorList>
            <consortium name="US DOE Joint Genome Institute (JGI-PGF)"/>
            <person name="Walter F."/>
            <person name="Albersmeier A."/>
            <person name="Kalinowski J."/>
            <person name="Ruckert C."/>
        </authorList>
    </citation>
    <scope>NUCLEOTIDE SEQUENCE</scope>
    <source>
        <strain evidence="1">KCTC 12870</strain>
    </source>
</reference>
<evidence type="ECO:0000313" key="1">
    <source>
        <dbReference type="EMBL" id="GHC02494.1"/>
    </source>
</evidence>
<sequence length="162" mass="18551">MDWRDLARWRKNPGEDFYRTALAYGQYLWEQGLSARALLAVDRALYANLHGDEAVLEEWPWPYETIGWLVANNPADQFIGNPRVHYQHLADRVRGERADQKKWRAWAAWAVVRQVAPELPPDTKHAVVEPTLAEIAIGLRTHGAPGELDAWQRVISTSQTNT</sequence>
<keyword evidence="2" id="KW-1185">Reference proteome</keyword>
<gene>
    <name evidence="1" type="ORF">GCM10007047_18830</name>
</gene>
<proteinExistence type="predicted"/>
<organism evidence="1 2">
    <name type="scientific">Cerasicoccus arenae</name>
    <dbReference type="NCBI Taxonomy" id="424488"/>
    <lineage>
        <taxon>Bacteria</taxon>
        <taxon>Pseudomonadati</taxon>
        <taxon>Verrucomicrobiota</taxon>
        <taxon>Opitutia</taxon>
        <taxon>Puniceicoccales</taxon>
        <taxon>Cerasicoccaceae</taxon>
        <taxon>Cerasicoccus</taxon>
    </lineage>
</organism>